<dbReference type="GO" id="GO:0004128">
    <property type="term" value="F:cytochrome-b5 reductase activity, acting on NAD(P)H"/>
    <property type="evidence" value="ECO:0007669"/>
    <property type="project" value="TreeGrafter"/>
</dbReference>
<dbReference type="Pfam" id="PF00173">
    <property type="entry name" value="Cyt-b5"/>
    <property type="match status" value="2"/>
</dbReference>
<dbReference type="PANTHER" id="PTHR46237">
    <property type="entry name" value="CYTOCHROME B5 REDUCTASE 4 FAMILY MEMBER"/>
    <property type="match status" value="1"/>
</dbReference>
<evidence type="ECO:0000256" key="3">
    <source>
        <dbReference type="ARBA" id="ARBA00023004"/>
    </source>
</evidence>
<dbReference type="PRINTS" id="PR00363">
    <property type="entry name" value="CYTOCHROMEB5"/>
</dbReference>
<name>A0A0H5R0B3_9EUKA</name>
<comment type="similarity">
    <text evidence="4">Belongs to the cytochrome b5 family.</text>
</comment>
<dbReference type="InterPro" id="IPR036400">
    <property type="entry name" value="Cyt_B5-like_heme/steroid_sf"/>
</dbReference>
<dbReference type="SUPFAM" id="SSF55856">
    <property type="entry name" value="Cytochrome b5-like heme/steroid binding domain"/>
    <property type="match status" value="2"/>
</dbReference>
<dbReference type="InterPro" id="IPR051872">
    <property type="entry name" value="Cytochrome_b5/Flavoprotein_Rdt"/>
</dbReference>
<keyword evidence="1 4" id="KW-0349">Heme</keyword>
<dbReference type="InterPro" id="IPR001199">
    <property type="entry name" value="Cyt_B5-like_heme/steroid-bd"/>
</dbReference>
<dbReference type="PROSITE" id="PS00191">
    <property type="entry name" value="CYTOCHROME_B5_1"/>
    <property type="match status" value="1"/>
</dbReference>
<reference evidence="6" key="1">
    <citation type="submission" date="2015-04" db="EMBL/GenBank/DDBJ databases">
        <title>The genome sequence of the plant pathogenic Rhizarian Plasmodiophora brassicae reveals insights in its biotrophic life cycle and the origin of chitin synthesis.</title>
        <authorList>
            <person name="Schwelm A."/>
            <person name="Fogelqvist J."/>
            <person name="Knaust A."/>
            <person name="Julke S."/>
            <person name="Lilja T."/>
            <person name="Dhandapani V."/>
            <person name="Bonilla-Rosso G."/>
            <person name="Karlsson M."/>
            <person name="Shevchenko A."/>
            <person name="Choi S.R."/>
            <person name="Kim H.G."/>
            <person name="Park J.Y."/>
            <person name="Lim Y.P."/>
            <person name="Ludwig-Muller J."/>
            <person name="Dixelius C."/>
        </authorList>
    </citation>
    <scope>NUCLEOTIDE SEQUENCE</scope>
    <source>
        <tissue evidence="6">Potato root galls</tissue>
    </source>
</reference>
<keyword evidence="3 4" id="KW-0408">Iron</keyword>
<dbReference type="InterPro" id="IPR018506">
    <property type="entry name" value="Cyt_B5_heme-BS"/>
</dbReference>
<keyword evidence="2 4" id="KW-0479">Metal-binding</keyword>
<dbReference type="PANTHER" id="PTHR46237:SF1">
    <property type="entry name" value="CYTOCHROME B5 REDUCTASE 4"/>
    <property type="match status" value="1"/>
</dbReference>
<dbReference type="GO" id="GO:0046872">
    <property type="term" value="F:metal ion binding"/>
    <property type="evidence" value="ECO:0007669"/>
    <property type="project" value="UniProtKB-UniRule"/>
</dbReference>
<protein>
    <recommendedName>
        <fullName evidence="5">Cytochrome b5 heme-binding domain-containing protein</fullName>
    </recommendedName>
</protein>
<sequence length="255" mass="28213">MSSRRIGPRELADHRQDVWVAIHDHVYDLGAFNEHPGGLEIIRYSAGKDASKEFDETGHSKYAKKLMANFLIGIFLHEDDPSYGQPPTDVDVSDVDVNVVDDAVPNPVPASHQRHSGLQKLKPFSARNSSSPIPPVPAFQSTSSLTGEIHKRPKQPLSSGHSAMDWLRLTNQMAPRQLSAYTLDQVAEHCHPLDTWIAHRGFVYNVTEYLDFHPGGRSELMRAAGKDATALFDATHPWVNASFLLGKCCVGKLTV</sequence>
<evidence type="ECO:0000256" key="1">
    <source>
        <dbReference type="ARBA" id="ARBA00022617"/>
    </source>
</evidence>
<proteinExistence type="inferred from homology"/>
<dbReference type="AlphaFoldDB" id="A0A0H5R0B3"/>
<accession>A0A0H5R0B3</accession>
<dbReference type="PROSITE" id="PS50255">
    <property type="entry name" value="CYTOCHROME_B5_2"/>
    <property type="match status" value="2"/>
</dbReference>
<dbReference type="SMART" id="SM01117">
    <property type="entry name" value="Cyt-b5"/>
    <property type="match status" value="2"/>
</dbReference>
<evidence type="ECO:0000313" key="6">
    <source>
        <dbReference type="EMBL" id="CRZ01229.1"/>
    </source>
</evidence>
<organism evidence="6">
    <name type="scientific">Spongospora subterranea</name>
    <dbReference type="NCBI Taxonomy" id="70186"/>
    <lineage>
        <taxon>Eukaryota</taxon>
        <taxon>Sar</taxon>
        <taxon>Rhizaria</taxon>
        <taxon>Endomyxa</taxon>
        <taxon>Phytomyxea</taxon>
        <taxon>Plasmodiophorida</taxon>
        <taxon>Plasmodiophoridae</taxon>
        <taxon>Spongospora</taxon>
    </lineage>
</organism>
<dbReference type="GO" id="GO:0020037">
    <property type="term" value="F:heme binding"/>
    <property type="evidence" value="ECO:0007669"/>
    <property type="project" value="UniProtKB-UniRule"/>
</dbReference>
<dbReference type="EMBL" id="HACM01000787">
    <property type="protein sequence ID" value="CRZ01229.1"/>
    <property type="molecule type" value="Transcribed_RNA"/>
</dbReference>
<feature type="domain" description="Cytochrome b5 heme-binding" evidence="5">
    <location>
        <begin position="178"/>
        <end position="254"/>
    </location>
</feature>
<feature type="domain" description="Cytochrome b5 heme-binding" evidence="5">
    <location>
        <begin position="1"/>
        <end position="76"/>
    </location>
</feature>
<evidence type="ECO:0000256" key="2">
    <source>
        <dbReference type="ARBA" id="ARBA00022723"/>
    </source>
</evidence>
<dbReference type="Gene3D" id="3.10.120.10">
    <property type="entry name" value="Cytochrome b5-like heme/steroid binding domain"/>
    <property type="match status" value="2"/>
</dbReference>
<evidence type="ECO:0000259" key="5">
    <source>
        <dbReference type="PROSITE" id="PS50255"/>
    </source>
</evidence>
<dbReference type="GO" id="GO:0005737">
    <property type="term" value="C:cytoplasm"/>
    <property type="evidence" value="ECO:0007669"/>
    <property type="project" value="TreeGrafter"/>
</dbReference>
<evidence type="ECO:0000256" key="4">
    <source>
        <dbReference type="RuleBase" id="RU362121"/>
    </source>
</evidence>